<dbReference type="Proteomes" id="UP000499080">
    <property type="component" value="Unassembled WGS sequence"/>
</dbReference>
<organism evidence="1 2">
    <name type="scientific">Araneus ventricosus</name>
    <name type="common">Orbweaver spider</name>
    <name type="synonym">Epeira ventricosa</name>
    <dbReference type="NCBI Taxonomy" id="182803"/>
    <lineage>
        <taxon>Eukaryota</taxon>
        <taxon>Metazoa</taxon>
        <taxon>Ecdysozoa</taxon>
        <taxon>Arthropoda</taxon>
        <taxon>Chelicerata</taxon>
        <taxon>Arachnida</taxon>
        <taxon>Araneae</taxon>
        <taxon>Araneomorphae</taxon>
        <taxon>Entelegynae</taxon>
        <taxon>Araneoidea</taxon>
        <taxon>Araneidae</taxon>
        <taxon>Araneus</taxon>
    </lineage>
</organism>
<evidence type="ECO:0000313" key="2">
    <source>
        <dbReference type="Proteomes" id="UP000499080"/>
    </source>
</evidence>
<comment type="caution">
    <text evidence="1">The sequence shown here is derived from an EMBL/GenBank/DDBJ whole genome shotgun (WGS) entry which is preliminary data.</text>
</comment>
<reference evidence="1 2" key="1">
    <citation type="journal article" date="2019" name="Sci. Rep.">
        <title>Orb-weaving spider Araneus ventricosus genome elucidates the spidroin gene catalogue.</title>
        <authorList>
            <person name="Kono N."/>
            <person name="Nakamura H."/>
            <person name="Ohtoshi R."/>
            <person name="Moran D.A.P."/>
            <person name="Shinohara A."/>
            <person name="Yoshida Y."/>
            <person name="Fujiwara M."/>
            <person name="Mori M."/>
            <person name="Tomita M."/>
            <person name="Arakawa K."/>
        </authorList>
    </citation>
    <scope>NUCLEOTIDE SEQUENCE [LARGE SCALE GENOMIC DNA]</scope>
</reference>
<proteinExistence type="predicted"/>
<dbReference type="AlphaFoldDB" id="A0A4Y2IZ22"/>
<name>A0A4Y2IZ22_ARAVE</name>
<sequence length="98" mass="10957">MAGLTVTVEHALYLSRCFDSLLNPISAPDDSIIFNAEFQSYWETVMFLPIDFQELASFSSELTQTSNGCKSLLFPTTLEELNKCFPRNSTALAQKTPL</sequence>
<protein>
    <submittedName>
        <fullName evidence="1">Uncharacterized protein</fullName>
    </submittedName>
</protein>
<gene>
    <name evidence="1" type="ORF">AVEN_30700_1</name>
</gene>
<dbReference type="EMBL" id="BGPR01003044">
    <property type="protein sequence ID" value="GBM82935.1"/>
    <property type="molecule type" value="Genomic_DNA"/>
</dbReference>
<keyword evidence="2" id="KW-1185">Reference proteome</keyword>
<evidence type="ECO:0000313" key="1">
    <source>
        <dbReference type="EMBL" id="GBM82935.1"/>
    </source>
</evidence>
<accession>A0A4Y2IZ22</accession>